<keyword evidence="3" id="KW-1185">Reference proteome</keyword>
<protein>
    <recommendedName>
        <fullName evidence="1">DUF6602 domain-containing protein</fullName>
    </recommendedName>
</protein>
<proteinExistence type="predicted"/>
<reference evidence="2 3" key="1">
    <citation type="journal article" date="2015" name="Int. J. Syst. Evol. Microbiol.">
        <title>Tumebacillus algifaecis sp. nov., isolated from decomposing algal scum.</title>
        <authorList>
            <person name="Wu Y.F."/>
            <person name="Zhang B."/>
            <person name="Xing P."/>
            <person name="Wu Q.L."/>
            <person name="Liu S.J."/>
        </authorList>
    </citation>
    <scope>NUCLEOTIDE SEQUENCE [LARGE SCALE GENOMIC DNA]</scope>
    <source>
        <strain evidence="2 3">THMBR28</strain>
    </source>
</reference>
<dbReference type="RefSeq" id="WP_094237627.1">
    <property type="nucleotide sequence ID" value="NZ_CP022657.1"/>
</dbReference>
<evidence type="ECO:0000259" key="1">
    <source>
        <dbReference type="Pfam" id="PF20247"/>
    </source>
</evidence>
<dbReference type="InterPro" id="IPR046537">
    <property type="entry name" value="DUF6602"/>
</dbReference>
<evidence type="ECO:0000313" key="3">
    <source>
        <dbReference type="Proteomes" id="UP000214688"/>
    </source>
</evidence>
<dbReference type="OrthoDB" id="2380973at2"/>
<feature type="domain" description="DUF6602" evidence="1">
    <location>
        <begin position="30"/>
        <end position="114"/>
    </location>
</feature>
<dbReference type="Proteomes" id="UP000214688">
    <property type="component" value="Chromosome"/>
</dbReference>
<name>A0A223D4W7_9BACL</name>
<gene>
    <name evidence="2" type="ORF">CIG75_16490</name>
</gene>
<dbReference type="EMBL" id="CP022657">
    <property type="protein sequence ID" value="ASS76394.1"/>
    <property type="molecule type" value="Genomic_DNA"/>
</dbReference>
<dbReference type="KEGG" id="tab:CIG75_16490"/>
<dbReference type="AlphaFoldDB" id="A0A223D4W7"/>
<accession>A0A223D4W7</accession>
<dbReference type="Pfam" id="PF20247">
    <property type="entry name" value="DUF6602"/>
    <property type="match status" value="1"/>
</dbReference>
<organism evidence="2 3">
    <name type="scientific">Tumebacillus algifaecis</name>
    <dbReference type="NCBI Taxonomy" id="1214604"/>
    <lineage>
        <taxon>Bacteria</taxon>
        <taxon>Bacillati</taxon>
        <taxon>Bacillota</taxon>
        <taxon>Bacilli</taxon>
        <taxon>Bacillales</taxon>
        <taxon>Alicyclobacillaceae</taxon>
        <taxon>Tumebacillus</taxon>
    </lineage>
</organism>
<sequence length="243" mass="26800">MEDLWALFYEGIKSEQNVNFVELAPFREQLANFLLVKMPAAFAGCRGQVFSLDGTVSEMCDLVIYDRLKTPQLRAGKQEIIPAETTGAVVQTLEVLTAGLLVEEAHQIRSVRQLRKMTKKGYTGGLELMNEHPYTLGLIVARTSELTLDEIASVLADEQSTWPLAERISGVFVLDVGLVVYQTSATGEVRYFPSEESTLGPVAAGADTLAFLFLYLSSYLNSIEIIAPNLMPLLPLRPEPESL</sequence>
<evidence type="ECO:0000313" key="2">
    <source>
        <dbReference type="EMBL" id="ASS76394.1"/>
    </source>
</evidence>